<reference evidence="3 4" key="1">
    <citation type="submission" date="2016-09" db="EMBL/GenBank/DDBJ databases">
        <title>Extensive genetic diversity and differential bi-allelic expression allows diatom success in the polar Southern Ocean.</title>
        <authorList>
            <consortium name="DOE Joint Genome Institute"/>
            <person name="Mock T."/>
            <person name="Otillar R.P."/>
            <person name="Strauss J."/>
            <person name="Dupont C."/>
            <person name="Frickenhaus S."/>
            <person name="Maumus F."/>
            <person name="Mcmullan M."/>
            <person name="Sanges R."/>
            <person name="Schmutz J."/>
            <person name="Toseland A."/>
            <person name="Valas R."/>
            <person name="Veluchamy A."/>
            <person name="Ward B.J."/>
            <person name="Allen A."/>
            <person name="Barry K."/>
            <person name="Falciatore A."/>
            <person name="Ferrante M."/>
            <person name="Fortunato A.E."/>
            <person name="Gloeckner G."/>
            <person name="Gruber A."/>
            <person name="Hipkin R."/>
            <person name="Janech M."/>
            <person name="Kroth P."/>
            <person name="Leese F."/>
            <person name="Lindquist E."/>
            <person name="Lyon B.R."/>
            <person name="Martin J."/>
            <person name="Mayer C."/>
            <person name="Parker M."/>
            <person name="Quesneville H."/>
            <person name="Raymond J."/>
            <person name="Uhlig C."/>
            <person name="Valentin K.U."/>
            <person name="Worden A.Z."/>
            <person name="Armbrust E.V."/>
            <person name="Bowler C."/>
            <person name="Green B."/>
            <person name="Moulton V."/>
            <person name="Van Oosterhout C."/>
            <person name="Grigoriev I."/>
        </authorList>
    </citation>
    <scope>NUCLEOTIDE SEQUENCE [LARGE SCALE GENOMIC DNA]</scope>
    <source>
        <strain evidence="3 4">CCMP1102</strain>
    </source>
</reference>
<feature type="domain" description="RWD" evidence="2">
    <location>
        <begin position="15"/>
        <end position="164"/>
    </location>
</feature>
<dbReference type="InterPro" id="IPR016135">
    <property type="entry name" value="UBQ-conjugating_enzyme/RWD"/>
</dbReference>
<dbReference type="InterPro" id="IPR006575">
    <property type="entry name" value="RWD_dom"/>
</dbReference>
<dbReference type="AlphaFoldDB" id="A0A1E7FIV2"/>
<dbReference type="KEGG" id="fcy:FRACYDRAFT_260974"/>
<feature type="region of interest" description="Disordered" evidence="1">
    <location>
        <begin position="334"/>
        <end position="362"/>
    </location>
</feature>
<evidence type="ECO:0000259" key="2">
    <source>
        <dbReference type="PROSITE" id="PS50908"/>
    </source>
</evidence>
<evidence type="ECO:0000313" key="4">
    <source>
        <dbReference type="Proteomes" id="UP000095751"/>
    </source>
</evidence>
<dbReference type="InParanoid" id="A0A1E7FIV2"/>
<dbReference type="EMBL" id="KV784357">
    <property type="protein sequence ID" value="OEU17713.1"/>
    <property type="molecule type" value="Genomic_DNA"/>
</dbReference>
<dbReference type="PROSITE" id="PS50908">
    <property type="entry name" value="RWD"/>
    <property type="match status" value="1"/>
</dbReference>
<name>A0A1E7FIV2_9STRA</name>
<organism evidence="3 4">
    <name type="scientific">Fragilariopsis cylindrus CCMP1102</name>
    <dbReference type="NCBI Taxonomy" id="635003"/>
    <lineage>
        <taxon>Eukaryota</taxon>
        <taxon>Sar</taxon>
        <taxon>Stramenopiles</taxon>
        <taxon>Ochrophyta</taxon>
        <taxon>Bacillariophyta</taxon>
        <taxon>Bacillariophyceae</taxon>
        <taxon>Bacillariophycidae</taxon>
        <taxon>Bacillariales</taxon>
        <taxon>Bacillariaceae</taxon>
        <taxon>Fragilariopsis</taxon>
    </lineage>
</organism>
<keyword evidence="4" id="KW-1185">Reference proteome</keyword>
<feature type="compositionally biased region" description="Basic and acidic residues" evidence="1">
    <location>
        <begin position="334"/>
        <end position="347"/>
    </location>
</feature>
<dbReference type="OrthoDB" id="432412at2759"/>
<evidence type="ECO:0000313" key="3">
    <source>
        <dbReference type="EMBL" id="OEU17713.1"/>
    </source>
</evidence>
<dbReference type="SUPFAM" id="SSF54495">
    <property type="entry name" value="UBC-like"/>
    <property type="match status" value="1"/>
</dbReference>
<protein>
    <recommendedName>
        <fullName evidence="2">RWD domain-containing protein</fullName>
    </recommendedName>
</protein>
<dbReference type="Pfam" id="PF05773">
    <property type="entry name" value="RWD"/>
    <property type="match status" value="1"/>
</dbReference>
<dbReference type="Proteomes" id="UP000095751">
    <property type="component" value="Unassembled WGS sequence"/>
</dbReference>
<sequence>MITDPNDETADLQREEVQALEAIFPDALELQSGRDEESFDFPIVYRIKLNEMENNDYNDGTGESCCGNGGTTNWPKHPLSIEIQYPVNYPSEDDHDETENEEEIVATTTTVPQFDLLHKNTVIDFPSKISEKLLKLLHDTAINERGMPCIFSCLYAARDFLDGDREWDDKNSSKEDNDDNGIDASLEVTTDKYGNENRKVNNNVNSLQIMKYVCISTHHLLDHKPDNLLKTGHKFSLSGFYKFGTPGLAIAWGDIDSIDDFLDTLKRAMPQKKFETVFIRTWKEKDEENDEDHQNGTPKGWKNVDPPTLKIELDMIGVPTEDYYSILGIEKRNDQKDNKCTTEEQKGKSNSYVKGKGKGKKR</sequence>
<dbReference type="PANTHER" id="PTHR12292">
    <property type="entry name" value="RWD DOMAIN-CONTAINING PROTEIN"/>
    <property type="match status" value="1"/>
</dbReference>
<gene>
    <name evidence="3" type="ORF">FRACYDRAFT_260974</name>
</gene>
<proteinExistence type="predicted"/>
<dbReference type="InterPro" id="IPR059181">
    <property type="entry name" value="RWDD2A-B_C"/>
</dbReference>
<dbReference type="Gene3D" id="3.10.110.10">
    <property type="entry name" value="Ubiquitin Conjugating Enzyme"/>
    <property type="match status" value="1"/>
</dbReference>
<dbReference type="CDD" id="cd24163">
    <property type="entry name" value="RWDD2_C"/>
    <property type="match status" value="1"/>
</dbReference>
<accession>A0A1E7FIV2</accession>
<dbReference type="InterPro" id="IPR040213">
    <property type="entry name" value="GIR2-like"/>
</dbReference>
<evidence type="ECO:0000256" key="1">
    <source>
        <dbReference type="SAM" id="MobiDB-lite"/>
    </source>
</evidence>
<feature type="region of interest" description="Disordered" evidence="1">
    <location>
        <begin position="285"/>
        <end position="305"/>
    </location>
</feature>